<dbReference type="GO" id="GO:0009103">
    <property type="term" value="P:lipopolysaccharide biosynthetic process"/>
    <property type="evidence" value="ECO:0007669"/>
    <property type="project" value="TreeGrafter"/>
</dbReference>
<evidence type="ECO:0000313" key="3">
    <source>
        <dbReference type="EMBL" id="BAY54077.1"/>
    </source>
</evidence>
<dbReference type="SUPFAM" id="SSF53756">
    <property type="entry name" value="UDP-Glycosyltransferase/glycogen phosphorylase"/>
    <property type="match status" value="1"/>
</dbReference>
<dbReference type="Proteomes" id="UP000217895">
    <property type="component" value="Chromosome"/>
</dbReference>
<dbReference type="Gene3D" id="3.40.50.2000">
    <property type="entry name" value="Glycogen Phosphorylase B"/>
    <property type="match status" value="2"/>
</dbReference>
<name>A0A1Z4JC90_LEPBY</name>
<protein>
    <recommendedName>
        <fullName evidence="2">Glycosyl transferase family 1 domain-containing protein</fullName>
    </recommendedName>
</protein>
<dbReference type="AlphaFoldDB" id="A0A1Z4JC90"/>
<evidence type="ECO:0000313" key="4">
    <source>
        <dbReference type="Proteomes" id="UP000217895"/>
    </source>
</evidence>
<dbReference type="PANTHER" id="PTHR46401:SF2">
    <property type="entry name" value="GLYCOSYLTRANSFERASE WBBK-RELATED"/>
    <property type="match status" value="1"/>
</dbReference>
<dbReference type="EMBL" id="AP018203">
    <property type="protein sequence ID" value="BAY54077.1"/>
    <property type="molecule type" value="Genomic_DNA"/>
</dbReference>
<keyword evidence="1" id="KW-0808">Transferase</keyword>
<gene>
    <name evidence="3" type="ORF">NIES2135_08910</name>
</gene>
<dbReference type="InterPro" id="IPR001296">
    <property type="entry name" value="Glyco_trans_1"/>
</dbReference>
<dbReference type="GO" id="GO:0016757">
    <property type="term" value="F:glycosyltransferase activity"/>
    <property type="evidence" value="ECO:0007669"/>
    <property type="project" value="InterPro"/>
</dbReference>
<accession>A0A1Z4JC90</accession>
<dbReference type="Pfam" id="PF00534">
    <property type="entry name" value="Glycos_transf_1"/>
    <property type="match status" value="1"/>
</dbReference>
<sequence>MLQSVSQMISGSADSTVAHPVLLLFDLKATGHHSVYINHLVQYWHHTQIPGKLCVVVSQQFVDRHSDVVALSMQSEQSEIEFTAISEAEYAAFQQAKSAVAKSWIEWKLFCQYARQLKATEGVLMYLDSLQLPLCWGEVPPCPISGIYFRPAFHYGKLLEQQQSWKERIRQWRQRLILAQILRNRHLKTLFCLDPFAIAEIQKLHPNTQAKILPLADPVRIEPTNVIVRSQFKQELDIEVGRQVFLMFGELNDRKGIFPVLQALQQVPTEIAQKVCLLLAGPINADQRSRIESAIASVEATPVQVILRDRYLKGQEVQLCFETADRVFATYQRHVGMSSVLAHAAATQTPVIASNYGLLGALTRQYELGITIDATDPAQISSAIAQSIEGAISVNAAKTEQFLQQNQAERFVKTILDNLLDRSQV</sequence>
<evidence type="ECO:0000259" key="2">
    <source>
        <dbReference type="Pfam" id="PF00534"/>
    </source>
</evidence>
<dbReference type="PANTHER" id="PTHR46401">
    <property type="entry name" value="GLYCOSYLTRANSFERASE WBBK-RELATED"/>
    <property type="match status" value="1"/>
</dbReference>
<reference evidence="3 4" key="1">
    <citation type="submission" date="2017-06" db="EMBL/GenBank/DDBJ databases">
        <title>Genome sequencing of cyanobaciteial culture collection at National Institute for Environmental Studies (NIES).</title>
        <authorList>
            <person name="Hirose Y."/>
            <person name="Shimura Y."/>
            <person name="Fujisawa T."/>
            <person name="Nakamura Y."/>
            <person name="Kawachi M."/>
        </authorList>
    </citation>
    <scope>NUCLEOTIDE SEQUENCE [LARGE SCALE GENOMIC DNA]</scope>
    <source>
        <strain evidence="3 4">NIES-2135</strain>
    </source>
</reference>
<feature type="domain" description="Glycosyl transferase family 1" evidence="2">
    <location>
        <begin position="230"/>
        <end position="391"/>
    </location>
</feature>
<organism evidence="3 4">
    <name type="scientific">Leptolyngbya boryana NIES-2135</name>
    <dbReference type="NCBI Taxonomy" id="1973484"/>
    <lineage>
        <taxon>Bacteria</taxon>
        <taxon>Bacillati</taxon>
        <taxon>Cyanobacteriota</taxon>
        <taxon>Cyanophyceae</taxon>
        <taxon>Leptolyngbyales</taxon>
        <taxon>Leptolyngbyaceae</taxon>
        <taxon>Leptolyngbya group</taxon>
        <taxon>Leptolyngbya</taxon>
    </lineage>
</organism>
<keyword evidence="4" id="KW-1185">Reference proteome</keyword>
<evidence type="ECO:0000256" key="1">
    <source>
        <dbReference type="ARBA" id="ARBA00022679"/>
    </source>
</evidence>
<proteinExistence type="predicted"/>